<sequence>MPDAHSSLSKNTLARSRVVAIWIDWYAYHIARFRGIQRHPMLGDGVWGIELVGGIGVHAGLKFREEVPVDLPVETLMPNSSWREASKFVLAAKLWRRLSKLDPDVVLIPGYYTLPAIAAALWARSHGRKSVLMTESTERDHTRIWWKEILKRRLIRLLFNWAISGGKAHVRYLERLSFPARRIRHFYDVVDNQYLNEMVSPLKLCSAAHTGLPVQYFLYVGRLSSEKNVEGLLVEWIRYREQGGTWSLVLVGAGPQADSLKAIASTSVFAEDIYFSGHRTFRELPLFYAFAGCFVLPSTREPWGLVVNEAMASGLPVLVSSHCGCMEDLVHSGRNGFIFDPLEKGALTTLLTRIESLDPSALTRMGGRSLEIIGTYTPEALGAQVASIAAA</sequence>
<accession>A0A4Q7YQ10</accession>
<evidence type="ECO:0000313" key="2">
    <source>
        <dbReference type="EMBL" id="RZU38963.1"/>
    </source>
</evidence>
<dbReference type="CDD" id="cd03801">
    <property type="entry name" value="GT4_PimA-like"/>
    <property type="match status" value="1"/>
</dbReference>
<evidence type="ECO:0000313" key="3">
    <source>
        <dbReference type="Proteomes" id="UP000292958"/>
    </source>
</evidence>
<dbReference type="Gene3D" id="3.40.50.2000">
    <property type="entry name" value="Glycogen Phosphorylase B"/>
    <property type="match status" value="2"/>
</dbReference>
<gene>
    <name evidence="2" type="ORF">BDD14_0278</name>
</gene>
<keyword evidence="2" id="KW-0808">Transferase</keyword>
<dbReference type="PANTHER" id="PTHR45947">
    <property type="entry name" value="SULFOQUINOVOSYL TRANSFERASE SQD2"/>
    <property type="match status" value="1"/>
</dbReference>
<feature type="domain" description="Glycosyl transferase family 1" evidence="1">
    <location>
        <begin position="216"/>
        <end position="358"/>
    </location>
</feature>
<keyword evidence="3" id="KW-1185">Reference proteome</keyword>
<dbReference type="InterPro" id="IPR001296">
    <property type="entry name" value="Glyco_trans_1"/>
</dbReference>
<dbReference type="EMBL" id="SHKW01000001">
    <property type="protein sequence ID" value="RZU38963.1"/>
    <property type="molecule type" value="Genomic_DNA"/>
</dbReference>
<dbReference type="InterPro" id="IPR050194">
    <property type="entry name" value="Glycosyltransferase_grp1"/>
</dbReference>
<dbReference type="PANTHER" id="PTHR45947:SF3">
    <property type="entry name" value="SULFOQUINOVOSYL TRANSFERASE SQD2"/>
    <property type="match status" value="1"/>
</dbReference>
<name>A0A4Q7YQ10_9BACT</name>
<dbReference type="RefSeq" id="WP_130417247.1">
    <property type="nucleotide sequence ID" value="NZ_SHKW01000001.1"/>
</dbReference>
<dbReference type="OrthoDB" id="9795068at2"/>
<dbReference type="GO" id="GO:0016757">
    <property type="term" value="F:glycosyltransferase activity"/>
    <property type="evidence" value="ECO:0007669"/>
    <property type="project" value="InterPro"/>
</dbReference>
<dbReference type="Proteomes" id="UP000292958">
    <property type="component" value="Unassembled WGS sequence"/>
</dbReference>
<dbReference type="SUPFAM" id="SSF53756">
    <property type="entry name" value="UDP-Glycosyltransferase/glycogen phosphorylase"/>
    <property type="match status" value="1"/>
</dbReference>
<reference evidence="2 3" key="1">
    <citation type="submission" date="2019-02" db="EMBL/GenBank/DDBJ databases">
        <title>Genomic Encyclopedia of Archaeal and Bacterial Type Strains, Phase II (KMG-II): from individual species to whole genera.</title>
        <authorList>
            <person name="Goeker M."/>
        </authorList>
    </citation>
    <scope>NUCLEOTIDE SEQUENCE [LARGE SCALE GENOMIC DNA]</scope>
    <source>
        <strain evidence="2 3">DSM 18101</strain>
    </source>
</reference>
<proteinExistence type="predicted"/>
<comment type="caution">
    <text evidence="2">The sequence shown here is derived from an EMBL/GenBank/DDBJ whole genome shotgun (WGS) entry which is preliminary data.</text>
</comment>
<dbReference type="Pfam" id="PF00534">
    <property type="entry name" value="Glycos_transf_1"/>
    <property type="match status" value="1"/>
</dbReference>
<evidence type="ECO:0000259" key="1">
    <source>
        <dbReference type="Pfam" id="PF00534"/>
    </source>
</evidence>
<protein>
    <submittedName>
        <fullName evidence="2">Glycosyltransferase involved in cell wall biosynthesis</fullName>
    </submittedName>
</protein>
<dbReference type="AlphaFoldDB" id="A0A4Q7YQ10"/>
<organism evidence="2 3">
    <name type="scientific">Edaphobacter modestus</name>
    <dbReference type="NCBI Taxonomy" id="388466"/>
    <lineage>
        <taxon>Bacteria</taxon>
        <taxon>Pseudomonadati</taxon>
        <taxon>Acidobacteriota</taxon>
        <taxon>Terriglobia</taxon>
        <taxon>Terriglobales</taxon>
        <taxon>Acidobacteriaceae</taxon>
        <taxon>Edaphobacter</taxon>
    </lineage>
</organism>